<comment type="caution">
    <text evidence="1">The sequence shown here is derived from an EMBL/GenBank/DDBJ whole genome shotgun (WGS) entry which is preliminary data.</text>
</comment>
<dbReference type="AlphaFoldDB" id="A0A8S1N1D2"/>
<dbReference type="OMA" id="LTQSCIP"/>
<dbReference type="Proteomes" id="UP000688137">
    <property type="component" value="Unassembled WGS sequence"/>
</dbReference>
<name>A0A8S1N1D2_PARPR</name>
<reference evidence="1" key="1">
    <citation type="submission" date="2021-01" db="EMBL/GenBank/DDBJ databases">
        <authorList>
            <consortium name="Genoscope - CEA"/>
            <person name="William W."/>
        </authorList>
    </citation>
    <scope>NUCLEOTIDE SEQUENCE</scope>
</reference>
<protein>
    <recommendedName>
        <fullName evidence="3">PHR domain-containing protein</fullName>
    </recommendedName>
</protein>
<accession>A0A8S1N1D2</accession>
<proteinExistence type="predicted"/>
<gene>
    <name evidence="1" type="ORF">PPRIM_AZ9-3.1.T0760137</name>
</gene>
<evidence type="ECO:0008006" key="3">
    <source>
        <dbReference type="Google" id="ProtNLM"/>
    </source>
</evidence>
<sequence length="327" mass="38171">MSYFKLKLCIDDQQQLDKAIQLINKIRIQFNQQLNELEKLIYEKVHLLHENEIFKQLNQMETIFIQSNDRNFDQKSTDLFSIISTFSNCKENLIFHDNVEQLNILNFQQAIRKMIELQLSTQFMINNIINLIEQNKKDTKKIMNQGQSNINNEIWKHKTFAKSNDRKVAFNFSKNCGVAENILPLQNLVLSGFLLTQLFQGLNQFDQNINDQNKEVVVLFRIHEGLDLSISIYDENIKIKHSKFKIVNDCYYIELEQEVFLKKGMTYSLSLVSQTNEAFNLYMFGGKSVSFGEIKFLNKETESINQSVQVKQSLTQSCIPGIVIHSS</sequence>
<organism evidence="1 2">
    <name type="scientific">Paramecium primaurelia</name>
    <dbReference type="NCBI Taxonomy" id="5886"/>
    <lineage>
        <taxon>Eukaryota</taxon>
        <taxon>Sar</taxon>
        <taxon>Alveolata</taxon>
        <taxon>Ciliophora</taxon>
        <taxon>Intramacronucleata</taxon>
        <taxon>Oligohymenophorea</taxon>
        <taxon>Peniculida</taxon>
        <taxon>Parameciidae</taxon>
        <taxon>Paramecium</taxon>
    </lineage>
</organism>
<dbReference type="EMBL" id="CAJJDM010000079">
    <property type="protein sequence ID" value="CAD8086360.1"/>
    <property type="molecule type" value="Genomic_DNA"/>
</dbReference>
<evidence type="ECO:0000313" key="2">
    <source>
        <dbReference type="Proteomes" id="UP000688137"/>
    </source>
</evidence>
<evidence type="ECO:0000313" key="1">
    <source>
        <dbReference type="EMBL" id="CAD8086360.1"/>
    </source>
</evidence>
<keyword evidence="2" id="KW-1185">Reference proteome</keyword>